<dbReference type="Proteomes" id="UP000004810">
    <property type="component" value="Unassembled WGS sequence"/>
</dbReference>
<gene>
    <name evidence="1" type="ORF">WUBG_14190</name>
</gene>
<evidence type="ECO:0000313" key="1">
    <source>
        <dbReference type="EMBL" id="EJW74902.1"/>
    </source>
</evidence>
<proteinExistence type="predicted"/>
<protein>
    <submittedName>
        <fullName evidence="1">Uncharacterized protein</fullName>
    </submittedName>
</protein>
<sequence>QQSREQRSRLQSISVIPFTGNISLIDRIIMPPYNLRGNSMNSFRNVRSQQSRGYFYPSFPDGKWSFGYLS</sequence>
<name>J9ECY3_WUCBA</name>
<organism evidence="1 2">
    <name type="scientific">Wuchereria bancrofti</name>
    <dbReference type="NCBI Taxonomy" id="6293"/>
    <lineage>
        <taxon>Eukaryota</taxon>
        <taxon>Metazoa</taxon>
        <taxon>Ecdysozoa</taxon>
        <taxon>Nematoda</taxon>
        <taxon>Chromadorea</taxon>
        <taxon>Rhabditida</taxon>
        <taxon>Spirurina</taxon>
        <taxon>Spiruromorpha</taxon>
        <taxon>Filarioidea</taxon>
        <taxon>Onchocercidae</taxon>
        <taxon>Wuchereria</taxon>
    </lineage>
</organism>
<comment type="caution">
    <text evidence="1">The sequence shown here is derived from an EMBL/GenBank/DDBJ whole genome shotgun (WGS) entry which is preliminary data.</text>
</comment>
<dbReference type="EMBL" id="ADBV01011419">
    <property type="protein sequence ID" value="EJW74902.1"/>
    <property type="molecule type" value="Genomic_DNA"/>
</dbReference>
<reference evidence="2" key="1">
    <citation type="submission" date="2012-08" db="EMBL/GenBank/DDBJ databases">
        <title>The Genome Sequence of Wuchereria bancrofti.</title>
        <authorList>
            <person name="Nutman T.B."/>
            <person name="Fink D.L."/>
            <person name="Russ C."/>
            <person name="Young S."/>
            <person name="Zeng Q."/>
            <person name="Koehrsen M."/>
            <person name="Alvarado L."/>
            <person name="Berlin A."/>
            <person name="Chapman S.B."/>
            <person name="Chen Z."/>
            <person name="Freedman E."/>
            <person name="Gellesch M."/>
            <person name="Goldberg J."/>
            <person name="Griggs A."/>
            <person name="Gujja S."/>
            <person name="Heilman E.R."/>
            <person name="Heiman D."/>
            <person name="Hepburn T."/>
            <person name="Howarth C."/>
            <person name="Jen D."/>
            <person name="Larson L."/>
            <person name="Lewis B."/>
            <person name="Mehta T."/>
            <person name="Park D."/>
            <person name="Pearson M."/>
            <person name="Roberts A."/>
            <person name="Saif S."/>
            <person name="Shea T."/>
            <person name="Shenoy N."/>
            <person name="Sisk P."/>
            <person name="Stolte C."/>
            <person name="Sykes S."/>
            <person name="Walk T."/>
            <person name="White J."/>
            <person name="Yandava C."/>
            <person name="Haas B."/>
            <person name="Henn M.R."/>
            <person name="Nusbaum C."/>
            <person name="Birren B."/>
        </authorList>
    </citation>
    <scope>NUCLEOTIDE SEQUENCE [LARGE SCALE GENOMIC DNA]</scope>
    <source>
        <strain evidence="2">NA</strain>
    </source>
</reference>
<dbReference type="AlphaFoldDB" id="J9ECY3"/>
<feature type="non-terminal residue" evidence="1">
    <location>
        <position position="1"/>
    </location>
</feature>
<evidence type="ECO:0000313" key="2">
    <source>
        <dbReference type="Proteomes" id="UP000004810"/>
    </source>
</evidence>
<accession>J9ECY3</accession>